<evidence type="ECO:0000313" key="3">
    <source>
        <dbReference type="EMBL" id="KAK2565648.1"/>
    </source>
</evidence>
<dbReference type="AlphaFoldDB" id="A0AAD9QQL0"/>
<name>A0AAD9QQL0_ACRCE</name>
<keyword evidence="2" id="KW-0472">Membrane</keyword>
<keyword evidence="4" id="KW-1185">Reference proteome</keyword>
<feature type="compositionally biased region" description="Polar residues" evidence="1">
    <location>
        <begin position="362"/>
        <end position="372"/>
    </location>
</feature>
<protein>
    <submittedName>
        <fullName evidence="3">Skeletal organic matrix protein 1</fullName>
    </submittedName>
</protein>
<evidence type="ECO:0000256" key="2">
    <source>
        <dbReference type="SAM" id="Phobius"/>
    </source>
</evidence>
<dbReference type="EMBL" id="JARQWQ010000019">
    <property type="protein sequence ID" value="KAK2565648.1"/>
    <property type="molecule type" value="Genomic_DNA"/>
</dbReference>
<reference evidence="3" key="2">
    <citation type="journal article" date="2023" name="Science">
        <title>Genomic signatures of disease resistance in endangered staghorn corals.</title>
        <authorList>
            <person name="Vollmer S.V."/>
            <person name="Selwyn J.D."/>
            <person name="Despard B.A."/>
            <person name="Roesel C.L."/>
        </authorList>
    </citation>
    <scope>NUCLEOTIDE SEQUENCE</scope>
    <source>
        <strain evidence="3">K2</strain>
    </source>
</reference>
<accession>A0AAD9QQL0</accession>
<sequence>MDVTKDSEPKVQFSEKANDSLKKPCRGKTKIVALGGITLVFLLCAVVSVSVYFLLKKNVPHTENLVEVNLQEGETLTYLVDHDINVQGGGVQKAMIKVTVGFRVLNKTSEEYWFLTKFNFSHVHMEGNTDIGRITSSTEYFLVRLVTHSRKTTFPFEVHGDRHTNIELIRLVYGILVQLIPSLKRDLYECVDGQKAHLLDTEESPLLPGSVKMHREANTTDKDRVTIKNHFDRTDFDDKLSDVDLDLKYSDIALINKSNGMVSESHVHFYERLNFGEPVDNVGFKVTNMQVTVDSHASLIESNFLGYEESKTVDLHSFVKLVISNTNFTFSAVNNTEKPTVVEPNAVSNSSSAPFNTSSPSQHLNFTGNFSGTPLKRSRRAANVVPWNEAGRLSLNTERSFTLFEKKLIGINIKGVGEIWLKNGAPAELGVSFYLSIGGRRVDGNLFKKQYKGDQLKDGIGLRVEYTYSMLGITIRVPVFILSLGIDFSLIGTLGIQLNFPWEGNSISPVKLAVEMEPTAEVTASLEAYVSAYFIRAGVYGDGTLVRVGLPVTLSYQATRSSGEKWCLDLSTRLTALEFSAGIFYQWRGWWFRWGTRHTLYEFGRWAAIHRNWRLLASCG</sequence>
<keyword evidence="2" id="KW-1133">Transmembrane helix</keyword>
<proteinExistence type="predicted"/>
<evidence type="ECO:0000313" key="4">
    <source>
        <dbReference type="Proteomes" id="UP001249851"/>
    </source>
</evidence>
<keyword evidence="2" id="KW-0812">Transmembrane</keyword>
<evidence type="ECO:0000256" key="1">
    <source>
        <dbReference type="SAM" id="MobiDB-lite"/>
    </source>
</evidence>
<organism evidence="3 4">
    <name type="scientific">Acropora cervicornis</name>
    <name type="common">Staghorn coral</name>
    <dbReference type="NCBI Taxonomy" id="6130"/>
    <lineage>
        <taxon>Eukaryota</taxon>
        <taxon>Metazoa</taxon>
        <taxon>Cnidaria</taxon>
        <taxon>Anthozoa</taxon>
        <taxon>Hexacorallia</taxon>
        <taxon>Scleractinia</taxon>
        <taxon>Astrocoeniina</taxon>
        <taxon>Acroporidae</taxon>
        <taxon>Acropora</taxon>
    </lineage>
</organism>
<feature type="compositionally biased region" description="Low complexity" evidence="1">
    <location>
        <begin position="348"/>
        <end position="361"/>
    </location>
</feature>
<gene>
    <name evidence="3" type="ORF">P5673_010791</name>
</gene>
<dbReference type="Proteomes" id="UP001249851">
    <property type="component" value="Unassembled WGS sequence"/>
</dbReference>
<feature type="region of interest" description="Disordered" evidence="1">
    <location>
        <begin position="345"/>
        <end position="372"/>
    </location>
</feature>
<feature type="transmembrane region" description="Helical" evidence="2">
    <location>
        <begin position="31"/>
        <end position="55"/>
    </location>
</feature>
<reference evidence="3" key="1">
    <citation type="journal article" date="2023" name="G3 (Bethesda)">
        <title>Whole genome assembly and annotation of the endangered Caribbean coral Acropora cervicornis.</title>
        <authorList>
            <person name="Selwyn J.D."/>
            <person name="Vollmer S.V."/>
        </authorList>
    </citation>
    <scope>NUCLEOTIDE SEQUENCE</scope>
    <source>
        <strain evidence="3">K2</strain>
    </source>
</reference>
<comment type="caution">
    <text evidence="3">The sequence shown here is derived from an EMBL/GenBank/DDBJ whole genome shotgun (WGS) entry which is preliminary data.</text>
</comment>